<dbReference type="InterPro" id="IPR051209">
    <property type="entry name" value="FAD-bind_Monooxygenase_sf"/>
</dbReference>
<dbReference type="SUPFAM" id="SSF51905">
    <property type="entry name" value="FAD/NAD(P)-binding domain"/>
    <property type="match status" value="3"/>
</dbReference>
<dbReference type="Pfam" id="PF00743">
    <property type="entry name" value="FMO-like"/>
    <property type="match status" value="1"/>
</dbReference>
<keyword evidence="4" id="KW-0274">FAD</keyword>
<dbReference type="STRING" id="1441469.A0A225B1P1"/>
<organism evidence="6 7">
    <name type="scientific">Talaromyces atroroseus</name>
    <dbReference type="NCBI Taxonomy" id="1441469"/>
    <lineage>
        <taxon>Eukaryota</taxon>
        <taxon>Fungi</taxon>
        <taxon>Dikarya</taxon>
        <taxon>Ascomycota</taxon>
        <taxon>Pezizomycotina</taxon>
        <taxon>Eurotiomycetes</taxon>
        <taxon>Eurotiomycetidae</taxon>
        <taxon>Eurotiales</taxon>
        <taxon>Trichocomaceae</taxon>
        <taxon>Talaromyces</taxon>
        <taxon>Talaromyces sect. Trachyspermi</taxon>
    </lineage>
</organism>
<accession>A0A225B1P1</accession>
<dbReference type="GO" id="GO:0050660">
    <property type="term" value="F:flavin adenine dinucleotide binding"/>
    <property type="evidence" value="ECO:0007669"/>
    <property type="project" value="InterPro"/>
</dbReference>
<dbReference type="Gene3D" id="3.50.50.60">
    <property type="entry name" value="FAD/NAD(P)-binding domain"/>
    <property type="match status" value="2"/>
</dbReference>
<evidence type="ECO:0000256" key="3">
    <source>
        <dbReference type="ARBA" id="ARBA00022630"/>
    </source>
</evidence>
<comment type="caution">
    <text evidence="6">The sequence shown here is derived from an EMBL/GenBank/DDBJ whole genome shotgun (WGS) entry which is preliminary data.</text>
</comment>
<sequence length="572" mass="63598">MSWVRHPLELEEHAIDEMPNLKVAVIGAGIAGINAAILLPAKVPGLELVIYEREEDIAGVWHQCTYPGVRCDVPSHVYQSTFAPSREWSQHYATGAEIKAYWSQVAEKYDARKYIKCGHEVLSAQWHEQKSKWEVTVKHLGSTLHEEADFVILATGIFSHPKLPSYPGLSDYDGHVIHSSRWNPDIDLTGAAVAIIGNGSSGIQVLPQLQKIVSRIDHYARSPTWISGNFGVENINPGDAVPDDVQASFADPETYLRYRKEIENRSFSSFGGIMKDGIKSKQAEARFIKLMKDKLGERTDILEAIQPDFPPSCRRLTPGPGYLEAITEPTVEYIRTSIERVTRTGIRTVDGTERSVDAIVCCTGSEKSMAPPFPVIKDGVDLSLAWRPEGSIGFPHTYMGIAAPGFPNLLFINGPQTSAATGTIIFSTEIQLTLAAKILRKAQSQGIRTMMPTVQATEDFRAYCDAYFPRTVLSENCTSWFNGGIKGGRPIANWPGSGSHANMVKREPRWEDWEYSYWSSTGNRFAYFGNGWTLKDQVLDRGGDADMTPYLQVKSVTGDVDLKSYHEAWFEV</sequence>
<evidence type="ECO:0000256" key="4">
    <source>
        <dbReference type="ARBA" id="ARBA00022827"/>
    </source>
</evidence>
<gene>
    <name evidence="6" type="ORF">UA08_05029</name>
</gene>
<dbReference type="OrthoDB" id="74360at2759"/>
<keyword evidence="5" id="KW-0560">Oxidoreductase</keyword>
<dbReference type="InterPro" id="IPR036188">
    <property type="entry name" value="FAD/NAD-bd_sf"/>
</dbReference>
<evidence type="ECO:0000313" key="7">
    <source>
        <dbReference type="Proteomes" id="UP000214365"/>
    </source>
</evidence>
<comment type="cofactor">
    <cofactor evidence="1">
        <name>FAD</name>
        <dbReference type="ChEBI" id="CHEBI:57692"/>
    </cofactor>
</comment>
<protein>
    <recommendedName>
        <fullName evidence="8">Sterigmatocystin biosynthesis monooxygenase stcW</fullName>
    </recommendedName>
</protein>
<dbReference type="AlphaFoldDB" id="A0A225B1P1"/>
<evidence type="ECO:0008006" key="8">
    <source>
        <dbReference type="Google" id="ProtNLM"/>
    </source>
</evidence>
<dbReference type="GO" id="GO:0050661">
    <property type="term" value="F:NADP binding"/>
    <property type="evidence" value="ECO:0007669"/>
    <property type="project" value="InterPro"/>
</dbReference>
<dbReference type="EMBL" id="LFMY01000007">
    <property type="protein sequence ID" value="OKL59727.1"/>
    <property type="molecule type" value="Genomic_DNA"/>
</dbReference>
<dbReference type="InterPro" id="IPR020946">
    <property type="entry name" value="Flavin_mOase-like"/>
</dbReference>
<keyword evidence="3" id="KW-0285">Flavoprotein</keyword>
<evidence type="ECO:0000256" key="2">
    <source>
        <dbReference type="ARBA" id="ARBA00010139"/>
    </source>
</evidence>
<name>A0A225B1P1_TALAT</name>
<dbReference type="GeneID" id="31004785"/>
<dbReference type="PANTHER" id="PTHR42877">
    <property type="entry name" value="L-ORNITHINE N(5)-MONOOXYGENASE-RELATED"/>
    <property type="match status" value="1"/>
</dbReference>
<dbReference type="PANTHER" id="PTHR42877:SF6">
    <property type="entry name" value="MONOOXYGENASE, PUTATIVE (AFU_ORTHOLOGUE AFUA_3G15050)-RELATED"/>
    <property type="match status" value="1"/>
</dbReference>
<dbReference type="Proteomes" id="UP000214365">
    <property type="component" value="Unassembled WGS sequence"/>
</dbReference>
<proteinExistence type="inferred from homology"/>
<dbReference type="GO" id="GO:0004499">
    <property type="term" value="F:N,N-dimethylaniline monooxygenase activity"/>
    <property type="evidence" value="ECO:0007669"/>
    <property type="project" value="InterPro"/>
</dbReference>
<evidence type="ECO:0000313" key="6">
    <source>
        <dbReference type="EMBL" id="OKL59727.1"/>
    </source>
</evidence>
<dbReference type="RefSeq" id="XP_020119848.1">
    <property type="nucleotide sequence ID" value="XM_020267746.1"/>
</dbReference>
<evidence type="ECO:0000256" key="1">
    <source>
        <dbReference type="ARBA" id="ARBA00001974"/>
    </source>
</evidence>
<reference evidence="6 7" key="1">
    <citation type="submission" date="2015-06" db="EMBL/GenBank/DDBJ databases">
        <title>Talaromyces atroroseus IBT 11181 draft genome.</title>
        <authorList>
            <person name="Rasmussen K.B."/>
            <person name="Rasmussen S."/>
            <person name="Petersen B."/>
            <person name="Sicheritz-Ponten T."/>
            <person name="Mortensen U.H."/>
            <person name="Thrane U."/>
        </authorList>
    </citation>
    <scope>NUCLEOTIDE SEQUENCE [LARGE SCALE GENOMIC DNA]</scope>
    <source>
        <strain evidence="6 7">IBT 11181</strain>
    </source>
</reference>
<keyword evidence="7" id="KW-1185">Reference proteome</keyword>
<comment type="similarity">
    <text evidence="2">Belongs to the FAD-binding monooxygenase family.</text>
</comment>
<evidence type="ECO:0000256" key="5">
    <source>
        <dbReference type="ARBA" id="ARBA00023002"/>
    </source>
</evidence>